<dbReference type="Proteomes" id="UP001228049">
    <property type="component" value="Unassembled WGS sequence"/>
</dbReference>
<evidence type="ECO:0000256" key="1">
    <source>
        <dbReference type="ARBA" id="ARBA00004613"/>
    </source>
</evidence>
<gene>
    <name evidence="6" type="ORF">KUDE01_027063</name>
</gene>
<dbReference type="PANTHER" id="PTHR11967:SF2">
    <property type="entry name" value="ALPHA-1-ACID GLYCOPROTEIN 1"/>
    <property type="match status" value="1"/>
</dbReference>
<dbReference type="SUPFAM" id="SSF50814">
    <property type="entry name" value="Lipocalins"/>
    <property type="match status" value="1"/>
</dbReference>
<evidence type="ECO:0000256" key="2">
    <source>
        <dbReference type="ARBA" id="ARBA00022525"/>
    </source>
</evidence>
<dbReference type="EMBL" id="JASDAP010000026">
    <property type="protein sequence ID" value="KAK1878940.1"/>
    <property type="molecule type" value="Genomic_DNA"/>
</dbReference>
<comment type="caution">
    <text evidence="6">The sequence shown here is derived from an EMBL/GenBank/DDBJ whole genome shotgun (WGS) entry which is preliminary data.</text>
</comment>
<organism evidence="6 7">
    <name type="scientific">Dissostichus eleginoides</name>
    <name type="common">Patagonian toothfish</name>
    <name type="synonym">Dissostichus amissus</name>
    <dbReference type="NCBI Taxonomy" id="100907"/>
    <lineage>
        <taxon>Eukaryota</taxon>
        <taxon>Metazoa</taxon>
        <taxon>Chordata</taxon>
        <taxon>Craniata</taxon>
        <taxon>Vertebrata</taxon>
        <taxon>Euteleostomi</taxon>
        <taxon>Actinopterygii</taxon>
        <taxon>Neopterygii</taxon>
        <taxon>Teleostei</taxon>
        <taxon>Neoteleostei</taxon>
        <taxon>Acanthomorphata</taxon>
        <taxon>Eupercaria</taxon>
        <taxon>Perciformes</taxon>
        <taxon>Notothenioidei</taxon>
        <taxon>Nototheniidae</taxon>
        <taxon>Dissostichus</taxon>
    </lineage>
</organism>
<dbReference type="AlphaFoldDB" id="A0AAD9B858"/>
<protein>
    <submittedName>
        <fullName evidence="6">Saxitoxin and tetrodotoxin-binding protein 1</fullName>
    </submittedName>
</protein>
<evidence type="ECO:0000313" key="7">
    <source>
        <dbReference type="Proteomes" id="UP001228049"/>
    </source>
</evidence>
<keyword evidence="2" id="KW-0964">Secreted</keyword>
<keyword evidence="4" id="KW-0325">Glycoprotein</keyword>
<reference evidence="6" key="1">
    <citation type="submission" date="2023-04" db="EMBL/GenBank/DDBJ databases">
        <title>Chromosome-level genome of Chaenocephalus aceratus.</title>
        <authorList>
            <person name="Park H."/>
        </authorList>
    </citation>
    <scope>NUCLEOTIDE SEQUENCE</scope>
    <source>
        <strain evidence="6">DE</strain>
        <tissue evidence="6">Muscle</tissue>
    </source>
</reference>
<feature type="signal peptide" evidence="5">
    <location>
        <begin position="1"/>
        <end position="18"/>
    </location>
</feature>
<dbReference type="InterPro" id="IPR012674">
    <property type="entry name" value="Calycin"/>
</dbReference>
<dbReference type="Gene3D" id="2.40.128.20">
    <property type="match status" value="1"/>
</dbReference>
<evidence type="ECO:0000256" key="4">
    <source>
        <dbReference type="ARBA" id="ARBA00023180"/>
    </source>
</evidence>
<dbReference type="PANTHER" id="PTHR11967">
    <property type="entry name" value="ALPHA-1-ACID GLYCOPROTEIN"/>
    <property type="match status" value="1"/>
</dbReference>
<feature type="chain" id="PRO_5042220767" evidence="5">
    <location>
        <begin position="19"/>
        <end position="207"/>
    </location>
</feature>
<dbReference type="GO" id="GO:0005576">
    <property type="term" value="C:extracellular region"/>
    <property type="evidence" value="ECO:0007669"/>
    <property type="project" value="UniProtKB-SubCell"/>
</dbReference>
<sequence length="207" mass="22975">MCLRGLLLVSGLFLSSWALTPEECQPLVTPLSLADPSMMCGRSYILAVYNDNDVFEAILKSLKSSWMNVTDSPSGVFTSQLTKLNGTCLLERETVNFTFEENTASVSFNNMSMMMHILPGGDGLAVMSLNNTIKYSDLVFKKLNIPSENREDISVRALYLMGREATLKDSDLEEFKKQASCLGFSGEPQFIYNPENGFCTEEESIKG</sequence>
<evidence type="ECO:0000313" key="6">
    <source>
        <dbReference type="EMBL" id="KAK1878940.1"/>
    </source>
</evidence>
<keyword evidence="3 5" id="KW-0732">Signal</keyword>
<evidence type="ECO:0000256" key="3">
    <source>
        <dbReference type="ARBA" id="ARBA00022729"/>
    </source>
</evidence>
<accession>A0AAD9B858</accession>
<evidence type="ECO:0000256" key="5">
    <source>
        <dbReference type="SAM" id="SignalP"/>
    </source>
</evidence>
<comment type="subcellular location">
    <subcellularLocation>
        <location evidence="1">Secreted</location>
    </subcellularLocation>
</comment>
<proteinExistence type="predicted"/>
<name>A0AAD9B858_DISEL</name>
<keyword evidence="7" id="KW-1185">Reference proteome</keyword>